<comment type="caution">
    <text evidence="2">The sequence shown here is derived from an EMBL/GenBank/DDBJ whole genome shotgun (WGS) entry which is preliminary data.</text>
</comment>
<protein>
    <submittedName>
        <fullName evidence="2">Glyoxalase</fullName>
    </submittedName>
</protein>
<reference evidence="2" key="1">
    <citation type="submission" date="2022-08" db="EMBL/GenBank/DDBJ databases">
        <title>Draft genome sequencing of Roseisolibacter agri AW1220.</title>
        <authorList>
            <person name="Tobiishi Y."/>
            <person name="Tonouchi A."/>
        </authorList>
    </citation>
    <scope>NUCLEOTIDE SEQUENCE</scope>
    <source>
        <strain evidence="2">AW1220</strain>
    </source>
</reference>
<keyword evidence="3" id="KW-1185">Reference proteome</keyword>
<dbReference type="InterPro" id="IPR004360">
    <property type="entry name" value="Glyas_Fos-R_dOase_dom"/>
</dbReference>
<organism evidence="2 3">
    <name type="scientific">Roseisolibacter agri</name>
    <dbReference type="NCBI Taxonomy" id="2014610"/>
    <lineage>
        <taxon>Bacteria</taxon>
        <taxon>Pseudomonadati</taxon>
        <taxon>Gemmatimonadota</taxon>
        <taxon>Gemmatimonadia</taxon>
        <taxon>Gemmatimonadales</taxon>
        <taxon>Gemmatimonadaceae</taxon>
        <taxon>Roseisolibacter</taxon>
    </lineage>
</organism>
<accession>A0AA37VE89</accession>
<dbReference type="CDD" id="cd07263">
    <property type="entry name" value="VOC_like"/>
    <property type="match status" value="1"/>
</dbReference>
<evidence type="ECO:0000313" key="3">
    <source>
        <dbReference type="Proteomes" id="UP001161325"/>
    </source>
</evidence>
<dbReference type="Gene3D" id="3.10.180.10">
    <property type="entry name" value="2,3-Dihydroxybiphenyl 1,2-Dioxygenase, domain 1"/>
    <property type="match status" value="1"/>
</dbReference>
<proteinExistence type="predicted"/>
<evidence type="ECO:0000259" key="1">
    <source>
        <dbReference type="PROSITE" id="PS51819"/>
    </source>
</evidence>
<dbReference type="PROSITE" id="PS51819">
    <property type="entry name" value="VOC"/>
    <property type="match status" value="1"/>
</dbReference>
<dbReference type="Pfam" id="PF00903">
    <property type="entry name" value="Glyoxalase"/>
    <property type="match status" value="1"/>
</dbReference>
<gene>
    <name evidence="2" type="ORF">rosag_12920</name>
</gene>
<dbReference type="InterPro" id="IPR037523">
    <property type="entry name" value="VOC_core"/>
</dbReference>
<dbReference type="Proteomes" id="UP001161325">
    <property type="component" value="Unassembled WGS sequence"/>
</dbReference>
<dbReference type="SUPFAM" id="SSF54593">
    <property type="entry name" value="Glyoxalase/Bleomycin resistance protein/Dihydroxybiphenyl dioxygenase"/>
    <property type="match status" value="1"/>
</dbReference>
<dbReference type="EMBL" id="BRXS01000002">
    <property type="protein sequence ID" value="GLC24779.1"/>
    <property type="molecule type" value="Genomic_DNA"/>
</dbReference>
<dbReference type="AlphaFoldDB" id="A0AA37VE89"/>
<name>A0AA37VE89_9BACT</name>
<sequence length="127" mass="13836">MISRIHSTTVIVTDQDRALDFFVNTLGFVKMADVPMSAEMRWVTVRPAGANVELALGTPQWFSGRAYGGPTGISLVTPDIDAEYAALTAKGVRFKGPVEMMPWGSKATWFSDPDGNEFFLVEESTAS</sequence>
<dbReference type="InterPro" id="IPR029068">
    <property type="entry name" value="Glyas_Bleomycin-R_OHBP_Dase"/>
</dbReference>
<feature type="domain" description="VOC" evidence="1">
    <location>
        <begin position="4"/>
        <end position="123"/>
    </location>
</feature>
<dbReference type="PANTHER" id="PTHR36437:SF2">
    <property type="entry name" value="GLYOXALASE_BLEOMYCIN RESISTANCE PROTEIN_DIOXYGENASE"/>
    <property type="match status" value="1"/>
</dbReference>
<dbReference type="PANTHER" id="PTHR36437">
    <property type="entry name" value="GLYOXALASE/BLEOMYCIN RESISTANCE PROTEIN/DIOXYGENASE"/>
    <property type="match status" value="1"/>
</dbReference>
<dbReference type="RefSeq" id="WP_284349224.1">
    <property type="nucleotide sequence ID" value="NZ_BRXS01000002.1"/>
</dbReference>
<evidence type="ECO:0000313" key="2">
    <source>
        <dbReference type="EMBL" id="GLC24779.1"/>
    </source>
</evidence>